<reference evidence="1" key="1">
    <citation type="journal article" date="2015" name="Nature">
        <title>Complex archaea that bridge the gap between prokaryotes and eukaryotes.</title>
        <authorList>
            <person name="Spang A."/>
            <person name="Saw J.H."/>
            <person name="Jorgensen S.L."/>
            <person name="Zaremba-Niedzwiedzka K."/>
            <person name="Martijn J."/>
            <person name="Lind A.E."/>
            <person name="van Eijk R."/>
            <person name="Schleper C."/>
            <person name="Guy L."/>
            <person name="Ettema T.J."/>
        </authorList>
    </citation>
    <scope>NUCLEOTIDE SEQUENCE</scope>
</reference>
<protein>
    <submittedName>
        <fullName evidence="1">Uncharacterized protein</fullName>
    </submittedName>
</protein>
<gene>
    <name evidence="1" type="ORF">LCGC14_3102730</name>
</gene>
<proteinExistence type="predicted"/>
<evidence type="ECO:0000313" key="1">
    <source>
        <dbReference type="EMBL" id="KKK52652.1"/>
    </source>
</evidence>
<organism evidence="1">
    <name type="scientific">marine sediment metagenome</name>
    <dbReference type="NCBI Taxonomy" id="412755"/>
    <lineage>
        <taxon>unclassified sequences</taxon>
        <taxon>metagenomes</taxon>
        <taxon>ecological metagenomes</taxon>
    </lineage>
</organism>
<dbReference type="EMBL" id="LAZR01066912">
    <property type="protein sequence ID" value="KKK52652.1"/>
    <property type="molecule type" value="Genomic_DNA"/>
</dbReference>
<name>A0A0F8W780_9ZZZZ</name>
<comment type="caution">
    <text evidence="1">The sequence shown here is derived from an EMBL/GenBank/DDBJ whole genome shotgun (WGS) entry which is preliminary data.</text>
</comment>
<accession>A0A0F8W780</accession>
<dbReference type="AlphaFoldDB" id="A0A0F8W780"/>
<sequence>MSKMKYCCKAWEEAREPGTDNEGYACLLWRHEADNYWHMGSDDMPIINYCPWCGYKLKNASKKPERHKGYYIKEGRDPREK</sequence>